<dbReference type="PANTHER" id="PTHR21064:SF6">
    <property type="entry name" value="AMINOGLYCOSIDE PHOSPHOTRANSFERASE DOMAIN-CONTAINING PROTEIN"/>
    <property type="match status" value="1"/>
</dbReference>
<dbReference type="RefSeq" id="WP_110573331.1">
    <property type="nucleotide sequence ID" value="NZ_QKLW01000002.1"/>
</dbReference>
<comment type="caution">
    <text evidence="3">The sequence shown here is derived from an EMBL/GenBank/DDBJ whole genome shotgun (WGS) entry which is preliminary data.</text>
</comment>
<keyword evidence="3" id="KW-0808">Transferase</keyword>
<organism evidence="3 4">
    <name type="scientific">Marinomonas alcarazii</name>
    <dbReference type="NCBI Taxonomy" id="491949"/>
    <lineage>
        <taxon>Bacteria</taxon>
        <taxon>Pseudomonadati</taxon>
        <taxon>Pseudomonadota</taxon>
        <taxon>Gammaproteobacteria</taxon>
        <taxon>Oceanospirillales</taxon>
        <taxon>Oceanospirillaceae</taxon>
        <taxon>Marinomonas</taxon>
    </lineage>
</organism>
<protein>
    <submittedName>
        <fullName evidence="3">Ser/Thr protein kinase RdoA (MazF antagonist)</fullName>
    </submittedName>
</protein>
<dbReference type="InterPro" id="IPR002575">
    <property type="entry name" value="Aminoglycoside_PTrfase"/>
</dbReference>
<evidence type="ECO:0000313" key="4">
    <source>
        <dbReference type="Proteomes" id="UP000247551"/>
    </source>
</evidence>
<dbReference type="InterPro" id="IPR050249">
    <property type="entry name" value="Pseudomonas-type_ThrB"/>
</dbReference>
<keyword evidence="4" id="KW-1185">Reference proteome</keyword>
<dbReference type="Pfam" id="PF01636">
    <property type="entry name" value="APH"/>
    <property type="match status" value="1"/>
</dbReference>
<gene>
    <name evidence="3" type="ORF">DFP75_102255</name>
</gene>
<reference evidence="3 4" key="1">
    <citation type="submission" date="2018-06" db="EMBL/GenBank/DDBJ databases">
        <title>Genomic Encyclopedia of Type Strains, Phase III (KMG-III): the genomes of soil and plant-associated and newly described type strains.</title>
        <authorList>
            <person name="Whitman W."/>
        </authorList>
    </citation>
    <scope>NUCLEOTIDE SEQUENCE [LARGE SCALE GENOMIC DNA]</scope>
    <source>
        <strain evidence="3 4">CECT 7730</strain>
    </source>
</reference>
<comment type="similarity">
    <text evidence="1">Belongs to the pseudomonas-type ThrB family.</text>
</comment>
<dbReference type="EMBL" id="QKLW01000002">
    <property type="protein sequence ID" value="PYF83165.1"/>
    <property type="molecule type" value="Genomic_DNA"/>
</dbReference>
<dbReference type="Gene3D" id="3.30.200.20">
    <property type="entry name" value="Phosphorylase Kinase, domain 1"/>
    <property type="match status" value="1"/>
</dbReference>
<dbReference type="AlphaFoldDB" id="A0A318VA44"/>
<accession>A0A318VA44</accession>
<keyword evidence="3" id="KW-0418">Kinase</keyword>
<dbReference type="SUPFAM" id="SSF56112">
    <property type="entry name" value="Protein kinase-like (PK-like)"/>
    <property type="match status" value="1"/>
</dbReference>
<proteinExistence type="inferred from homology"/>
<sequence>MTTQIDPRLAQLTAAAEASMSHWGLEGSTLDLIKFRENAVYKLTTKEGERFALRIHRPGYHDYAALHSELQWMSALSDFGIETPEVIRTNAGELMTKVIIPETNEDVYVDLFGWVDGTSLGADEGVLLTAEESRAMYHTIGEIAAQLHNQSSTWTLPEGFKRHSWDLEGLVGEAPFWGRFWELELLTSEQKDKIEKAKTKATEMLQGIEKTPDNYGLIHADFDPHNIMIEDGKIRPIDFDDAGFGWYMFELATALYFKQTEPHYDVIKAAAIEGYRSKRDLPEEELALLDLFLVLRGFTYLGWIRSRQETQTAKELAGDLIERAINQSNQFLAWADQYQTRPSKLA</sequence>
<evidence type="ECO:0000259" key="2">
    <source>
        <dbReference type="Pfam" id="PF01636"/>
    </source>
</evidence>
<dbReference type="InterPro" id="IPR011009">
    <property type="entry name" value="Kinase-like_dom_sf"/>
</dbReference>
<dbReference type="GO" id="GO:0019202">
    <property type="term" value="F:amino acid kinase activity"/>
    <property type="evidence" value="ECO:0007669"/>
    <property type="project" value="TreeGrafter"/>
</dbReference>
<feature type="domain" description="Aminoglycoside phosphotransferase" evidence="2">
    <location>
        <begin position="37"/>
        <end position="276"/>
    </location>
</feature>
<dbReference type="PANTHER" id="PTHR21064">
    <property type="entry name" value="AMINOGLYCOSIDE PHOSPHOTRANSFERASE DOMAIN-CONTAINING PROTEIN-RELATED"/>
    <property type="match status" value="1"/>
</dbReference>
<dbReference type="Proteomes" id="UP000247551">
    <property type="component" value="Unassembled WGS sequence"/>
</dbReference>
<evidence type="ECO:0000256" key="1">
    <source>
        <dbReference type="ARBA" id="ARBA00038240"/>
    </source>
</evidence>
<evidence type="ECO:0000313" key="3">
    <source>
        <dbReference type="EMBL" id="PYF83165.1"/>
    </source>
</evidence>
<dbReference type="Gene3D" id="3.90.1200.10">
    <property type="match status" value="1"/>
</dbReference>
<name>A0A318VA44_9GAMM</name>